<evidence type="ECO:0000313" key="3">
    <source>
        <dbReference type="Proteomes" id="UP000583929"/>
    </source>
</evidence>
<feature type="transmembrane region" description="Helical" evidence="1">
    <location>
        <begin position="61"/>
        <end position="81"/>
    </location>
</feature>
<sequence>MTLAPTASQTVFSPPSSSQEVEASTCQFSGFQSLLCAVSQVTMNEPPTIIHTYKERGFRPLFPLFLIFLLELFPLVEVQLLRGLLLDRMWLLKASSRMSTWSNHLFSKGGKEMVLNAVVQAIPSYAMSCFRIPISICKKIESLMDRIHFRNVECKRNSNVITPLRQF</sequence>
<name>A0A7J6DL34_CANSA</name>
<evidence type="ECO:0000313" key="2">
    <source>
        <dbReference type="EMBL" id="KAF4346803.1"/>
    </source>
</evidence>
<gene>
    <name evidence="2" type="ORF">G4B88_007832</name>
</gene>
<accession>A0A7J6DL34</accession>
<dbReference type="AlphaFoldDB" id="A0A7J6DL34"/>
<keyword evidence="3" id="KW-1185">Reference proteome</keyword>
<dbReference type="Proteomes" id="UP000583929">
    <property type="component" value="Unassembled WGS sequence"/>
</dbReference>
<organism evidence="2 3">
    <name type="scientific">Cannabis sativa</name>
    <name type="common">Hemp</name>
    <name type="synonym">Marijuana</name>
    <dbReference type="NCBI Taxonomy" id="3483"/>
    <lineage>
        <taxon>Eukaryota</taxon>
        <taxon>Viridiplantae</taxon>
        <taxon>Streptophyta</taxon>
        <taxon>Embryophyta</taxon>
        <taxon>Tracheophyta</taxon>
        <taxon>Spermatophyta</taxon>
        <taxon>Magnoliopsida</taxon>
        <taxon>eudicotyledons</taxon>
        <taxon>Gunneridae</taxon>
        <taxon>Pentapetalae</taxon>
        <taxon>rosids</taxon>
        <taxon>fabids</taxon>
        <taxon>Rosales</taxon>
        <taxon>Cannabaceae</taxon>
        <taxon>Cannabis</taxon>
    </lineage>
</organism>
<dbReference type="EMBL" id="JAATIQ010000911">
    <property type="protein sequence ID" value="KAF4346803.1"/>
    <property type="molecule type" value="Genomic_DNA"/>
</dbReference>
<keyword evidence="1" id="KW-1133">Transmembrane helix</keyword>
<keyword evidence="1" id="KW-0472">Membrane</keyword>
<comment type="caution">
    <text evidence="2">The sequence shown here is derived from an EMBL/GenBank/DDBJ whole genome shotgun (WGS) entry which is preliminary data.</text>
</comment>
<dbReference type="PANTHER" id="PTHR33116">
    <property type="entry name" value="REVERSE TRANSCRIPTASE ZINC-BINDING DOMAIN-CONTAINING PROTEIN-RELATED-RELATED"/>
    <property type="match status" value="1"/>
</dbReference>
<protein>
    <submittedName>
        <fullName evidence="2">Uncharacterized protein</fullName>
    </submittedName>
</protein>
<keyword evidence="1" id="KW-0812">Transmembrane</keyword>
<dbReference type="PANTHER" id="PTHR33116:SF86">
    <property type="entry name" value="REVERSE TRANSCRIPTASE DOMAIN-CONTAINING PROTEIN"/>
    <property type="match status" value="1"/>
</dbReference>
<evidence type="ECO:0000256" key="1">
    <source>
        <dbReference type="SAM" id="Phobius"/>
    </source>
</evidence>
<proteinExistence type="predicted"/>
<reference evidence="2 3" key="1">
    <citation type="journal article" date="2020" name="bioRxiv">
        <title>Sequence and annotation of 42 cannabis genomes reveals extensive copy number variation in cannabinoid synthesis and pathogen resistance genes.</title>
        <authorList>
            <person name="Mckernan K.J."/>
            <person name="Helbert Y."/>
            <person name="Kane L.T."/>
            <person name="Ebling H."/>
            <person name="Zhang L."/>
            <person name="Liu B."/>
            <person name="Eaton Z."/>
            <person name="Mclaughlin S."/>
            <person name="Kingan S."/>
            <person name="Baybayan P."/>
            <person name="Concepcion G."/>
            <person name="Jordan M."/>
            <person name="Riva A."/>
            <person name="Barbazuk W."/>
            <person name="Harkins T."/>
        </authorList>
    </citation>
    <scope>NUCLEOTIDE SEQUENCE [LARGE SCALE GENOMIC DNA]</scope>
    <source>
        <strain evidence="3">cv. Jamaican Lion 4</strain>
        <tissue evidence="2">Leaf</tissue>
    </source>
</reference>